<gene>
    <name evidence="11" type="ORF">SAMN04488094_11876</name>
</gene>
<dbReference type="GO" id="GO:0003677">
    <property type="term" value="F:DNA binding"/>
    <property type="evidence" value="ECO:0007669"/>
    <property type="project" value="UniProtKB-KW"/>
</dbReference>
<dbReference type="InterPro" id="IPR024187">
    <property type="entry name" value="Sig_transdc_resp-reg_cit/mal"/>
</dbReference>
<dbReference type="RefSeq" id="WP_093362716.1">
    <property type="nucleotide sequence ID" value="NZ_FOLG01000018.1"/>
</dbReference>
<keyword evidence="2" id="KW-0963">Cytoplasm</keyword>
<dbReference type="InterPro" id="IPR011006">
    <property type="entry name" value="CheY-like_superfamily"/>
</dbReference>
<proteinExistence type="predicted"/>
<organism evidence="11 12">
    <name type="scientific">Tropicimonas isoalkanivorans</name>
    <dbReference type="NCBI Taxonomy" id="441112"/>
    <lineage>
        <taxon>Bacteria</taxon>
        <taxon>Pseudomonadati</taxon>
        <taxon>Pseudomonadota</taxon>
        <taxon>Alphaproteobacteria</taxon>
        <taxon>Rhodobacterales</taxon>
        <taxon>Roseobacteraceae</taxon>
        <taxon>Tropicimonas</taxon>
    </lineage>
</organism>
<dbReference type="PANTHER" id="PTHR45526">
    <property type="entry name" value="TRANSCRIPTIONAL REGULATORY PROTEIN DPIA"/>
    <property type="match status" value="1"/>
</dbReference>
<evidence type="ECO:0000256" key="6">
    <source>
        <dbReference type="ARBA" id="ARBA00023125"/>
    </source>
</evidence>
<dbReference type="SUPFAM" id="SSF52172">
    <property type="entry name" value="CheY-like"/>
    <property type="match status" value="1"/>
</dbReference>
<evidence type="ECO:0000256" key="9">
    <source>
        <dbReference type="PROSITE-ProRule" id="PRU00169"/>
    </source>
</evidence>
<evidence type="ECO:0000256" key="8">
    <source>
        <dbReference type="ARBA" id="ARBA00023163"/>
    </source>
</evidence>
<dbReference type="STRING" id="441112.SAMN04488094_11876"/>
<evidence type="ECO:0000313" key="12">
    <source>
        <dbReference type="Proteomes" id="UP000198728"/>
    </source>
</evidence>
<evidence type="ECO:0000256" key="5">
    <source>
        <dbReference type="ARBA" id="ARBA00023015"/>
    </source>
</evidence>
<evidence type="ECO:0000256" key="2">
    <source>
        <dbReference type="ARBA" id="ARBA00022490"/>
    </source>
</evidence>
<keyword evidence="4" id="KW-0902">Two-component regulatory system</keyword>
<evidence type="ECO:0000256" key="4">
    <source>
        <dbReference type="ARBA" id="ARBA00023012"/>
    </source>
</evidence>
<accession>A0A1I1QEX4</accession>
<dbReference type="OrthoDB" id="9789782at2"/>
<evidence type="ECO:0000259" key="10">
    <source>
        <dbReference type="PROSITE" id="PS50110"/>
    </source>
</evidence>
<protein>
    <submittedName>
        <fullName evidence="11">Two-component system, CitB family, response regulator DcuR</fullName>
    </submittedName>
</protein>
<feature type="non-terminal residue" evidence="11">
    <location>
        <position position="1"/>
    </location>
</feature>
<dbReference type="AlphaFoldDB" id="A0A1I1QEX4"/>
<dbReference type="EMBL" id="FOLG01000018">
    <property type="protein sequence ID" value="SFD17783.1"/>
    <property type="molecule type" value="Genomic_DNA"/>
</dbReference>
<keyword evidence="5" id="KW-0805">Transcription regulation</keyword>
<dbReference type="InterPro" id="IPR001789">
    <property type="entry name" value="Sig_transdc_resp-reg_receiver"/>
</dbReference>
<evidence type="ECO:0000313" key="11">
    <source>
        <dbReference type="EMBL" id="SFD17783.1"/>
    </source>
</evidence>
<keyword evidence="12" id="KW-1185">Reference proteome</keyword>
<feature type="modified residue" description="4-aspartylphosphate" evidence="9">
    <location>
        <position position="41"/>
    </location>
</feature>
<keyword evidence="8" id="KW-0804">Transcription</keyword>
<evidence type="ECO:0000256" key="7">
    <source>
        <dbReference type="ARBA" id="ARBA00023159"/>
    </source>
</evidence>
<dbReference type="GO" id="GO:0005737">
    <property type="term" value="C:cytoplasm"/>
    <property type="evidence" value="ECO:0007669"/>
    <property type="project" value="UniProtKB-SubCell"/>
</dbReference>
<dbReference type="GO" id="GO:0003700">
    <property type="term" value="F:DNA-binding transcription factor activity"/>
    <property type="evidence" value="ECO:0007669"/>
    <property type="project" value="InterPro"/>
</dbReference>
<dbReference type="Gene3D" id="3.40.50.2300">
    <property type="match status" value="1"/>
</dbReference>
<dbReference type="PROSITE" id="PS50110">
    <property type="entry name" value="RESPONSE_REGULATORY"/>
    <property type="match status" value="1"/>
</dbReference>
<evidence type="ECO:0000256" key="3">
    <source>
        <dbReference type="ARBA" id="ARBA00022553"/>
    </source>
</evidence>
<keyword evidence="7" id="KW-0010">Activator</keyword>
<dbReference type="Pfam" id="PF20714">
    <property type="entry name" value="HTH_64"/>
    <property type="match status" value="1"/>
</dbReference>
<keyword evidence="3 9" id="KW-0597">Phosphoprotein</keyword>
<dbReference type="Pfam" id="PF00072">
    <property type="entry name" value="Response_reg"/>
    <property type="match status" value="1"/>
</dbReference>
<reference evidence="11 12" key="1">
    <citation type="submission" date="2016-10" db="EMBL/GenBank/DDBJ databases">
        <authorList>
            <person name="de Groot N.N."/>
        </authorList>
    </citation>
    <scope>NUCLEOTIDE SEQUENCE [LARGE SCALE GENOMIC DNA]</scope>
    <source>
        <strain evidence="11 12">DSM 19548</strain>
    </source>
</reference>
<dbReference type="InterPro" id="IPR048714">
    <property type="entry name" value="DpiA-like_HTH"/>
</dbReference>
<comment type="subcellular location">
    <subcellularLocation>
        <location evidence="1">Cytoplasm</location>
    </subcellularLocation>
</comment>
<sequence>AELHRRFTERVEGFKVVGIACALAEAAEMVELLEPDLILLDLYFPDGDSFGLLNQVRAAGAETDVILITAAHDVKTLKTAMRNGVFDFIIKPISTARFAECLDKYRNHYARLETRTMLEQGDVDGILHAPVTTGASGEPVAEHLPKGIDALTLDKIRAVFETEPSAEGLSAEDVGARIGVSRSTARRYLEYLVSVCFVRPDLVYGAIGRPERRYAKI</sequence>
<dbReference type="InterPro" id="IPR051271">
    <property type="entry name" value="2C-system_Tx_regulators"/>
</dbReference>
<dbReference type="PIRSF" id="PIRSF006171">
    <property type="entry name" value="RR_citrat_malat"/>
    <property type="match status" value="1"/>
</dbReference>
<dbReference type="SMART" id="SM00448">
    <property type="entry name" value="REC"/>
    <property type="match status" value="1"/>
</dbReference>
<dbReference type="PANTHER" id="PTHR45526:SF1">
    <property type="entry name" value="TRANSCRIPTIONAL REGULATORY PROTEIN DCUR-RELATED"/>
    <property type="match status" value="1"/>
</dbReference>
<dbReference type="GO" id="GO:0000156">
    <property type="term" value="F:phosphorelay response regulator activity"/>
    <property type="evidence" value="ECO:0007669"/>
    <property type="project" value="TreeGrafter"/>
</dbReference>
<evidence type="ECO:0000256" key="1">
    <source>
        <dbReference type="ARBA" id="ARBA00004496"/>
    </source>
</evidence>
<feature type="domain" description="Response regulatory" evidence="10">
    <location>
        <begin position="1"/>
        <end position="106"/>
    </location>
</feature>
<name>A0A1I1QEX4_9RHOB</name>
<keyword evidence="6" id="KW-0238">DNA-binding</keyword>
<dbReference type="Proteomes" id="UP000198728">
    <property type="component" value="Unassembled WGS sequence"/>
</dbReference>